<dbReference type="PIRSF" id="PIRSF007510">
    <property type="entry name" value="UCP007510"/>
    <property type="match status" value="1"/>
</dbReference>
<proteinExistence type="inferred from homology"/>
<dbReference type="EMBL" id="CAJEWE010000004">
    <property type="protein sequence ID" value="CAD2072184.1"/>
    <property type="molecule type" value="Genomic_DNA"/>
</dbReference>
<dbReference type="InterPro" id="IPR028345">
    <property type="entry name" value="Antibiotic_NAT-like"/>
</dbReference>
<dbReference type="Gene3D" id="3.40.50.10360">
    <property type="entry name" value="Hypothetical protein TT1679"/>
    <property type="match status" value="1"/>
</dbReference>
<name>A0A6V7R561_9BACL</name>
<dbReference type="InterPro" id="IPR006340">
    <property type="entry name" value="DUF436"/>
</dbReference>
<organism evidence="2 3">
    <name type="scientific">Phocicoccus schoeneichii</name>
    <dbReference type="NCBI Taxonomy" id="1812261"/>
    <lineage>
        <taxon>Bacteria</taxon>
        <taxon>Bacillati</taxon>
        <taxon>Bacillota</taxon>
        <taxon>Bacilli</taxon>
        <taxon>Bacillales</taxon>
        <taxon>Salinicoccaceae</taxon>
        <taxon>Phocicoccus</taxon>
    </lineage>
</organism>
<dbReference type="HAMAP" id="MF_00800">
    <property type="entry name" value="UPF0340"/>
    <property type="match status" value="1"/>
</dbReference>
<evidence type="ECO:0000256" key="1">
    <source>
        <dbReference type="HAMAP-Rule" id="MF_00800"/>
    </source>
</evidence>
<protein>
    <recommendedName>
        <fullName evidence="1">UPF0340 protein JEOSCH030_00197</fullName>
    </recommendedName>
</protein>
<reference evidence="2 3" key="1">
    <citation type="submission" date="2020-07" db="EMBL/GenBank/DDBJ databases">
        <authorList>
            <person name="Criscuolo A."/>
        </authorList>
    </citation>
    <scope>NUCLEOTIDE SEQUENCE [LARGE SCALE GENOMIC DNA]</scope>
    <source>
        <strain evidence="3">CIP 111030</strain>
    </source>
</reference>
<sequence length="182" mass="20153">MSEELRKLKDELDQIVEELEEIDFFFKGAQLVIGCSTSEIIGEHIGKHSSMPVAEVVFEAFHDIQIKYDLHLLFQGCEHINRALTTARKTSTEFNYEEVSVVPHRGAGGSLSEVAYKNLDNAVVVEFAKADIGIDIGQTLIGMHMKHVAVPVRIPSKVLGSAHITLAKTRPKLIGGVRAQYK</sequence>
<gene>
    <name evidence="2" type="ORF">JEOSCH030_00197</name>
</gene>
<dbReference type="RefSeq" id="WP_186084650.1">
    <property type="nucleotide sequence ID" value="NZ_BMDB01000003.1"/>
</dbReference>
<dbReference type="AlphaFoldDB" id="A0A6V7R561"/>
<comment type="similarity">
    <text evidence="1">Belongs to the UPF0340 family.</text>
</comment>
<dbReference type="SUPFAM" id="SSF110710">
    <property type="entry name" value="TTHA0583/YokD-like"/>
    <property type="match status" value="1"/>
</dbReference>
<dbReference type="Proteomes" id="UP000521032">
    <property type="component" value="Unassembled WGS sequence"/>
</dbReference>
<dbReference type="NCBIfam" id="TIGR01440">
    <property type="entry name" value="TIGR01440 family protein"/>
    <property type="match status" value="1"/>
</dbReference>
<accession>A0A6V7R561</accession>
<evidence type="ECO:0000313" key="2">
    <source>
        <dbReference type="EMBL" id="CAD2072184.1"/>
    </source>
</evidence>
<evidence type="ECO:0000313" key="3">
    <source>
        <dbReference type="Proteomes" id="UP000521032"/>
    </source>
</evidence>
<comment type="caution">
    <text evidence="2">The sequence shown here is derived from an EMBL/GenBank/DDBJ whole genome shotgun (WGS) entry which is preliminary data.</text>
</comment>
<dbReference type="Pfam" id="PF04260">
    <property type="entry name" value="DUF436"/>
    <property type="match status" value="1"/>
</dbReference>
<keyword evidence="3" id="KW-1185">Reference proteome</keyword>